<dbReference type="EMBL" id="AOII01000068">
    <property type="protein sequence ID" value="ELY76688.1"/>
    <property type="molecule type" value="Genomic_DNA"/>
</dbReference>
<dbReference type="AlphaFoldDB" id="L9YUW0"/>
<comment type="caution">
    <text evidence="1">The sequence shown here is derived from an EMBL/GenBank/DDBJ whole genome shotgun (WGS) entry which is preliminary data.</text>
</comment>
<proteinExistence type="predicted"/>
<evidence type="ECO:0000313" key="2">
    <source>
        <dbReference type="Proteomes" id="UP000011618"/>
    </source>
</evidence>
<organism evidence="1 2">
    <name type="scientific">Natrinema pallidum DSM 3751</name>
    <dbReference type="NCBI Taxonomy" id="1227495"/>
    <lineage>
        <taxon>Archaea</taxon>
        <taxon>Methanobacteriati</taxon>
        <taxon>Methanobacteriota</taxon>
        <taxon>Stenosarchaea group</taxon>
        <taxon>Halobacteria</taxon>
        <taxon>Halobacteriales</taxon>
        <taxon>Natrialbaceae</taxon>
        <taxon>Natrinema</taxon>
    </lineage>
</organism>
<reference evidence="1 2" key="1">
    <citation type="journal article" date="2014" name="PLoS Genet.">
        <title>Phylogenetically driven sequencing of extremely halophilic archaea reveals strategies for static and dynamic osmo-response.</title>
        <authorList>
            <person name="Becker E.A."/>
            <person name="Seitzer P.M."/>
            <person name="Tritt A."/>
            <person name="Larsen D."/>
            <person name="Krusor M."/>
            <person name="Yao A.I."/>
            <person name="Wu D."/>
            <person name="Madern D."/>
            <person name="Eisen J.A."/>
            <person name="Darling A.E."/>
            <person name="Facciotti M.T."/>
        </authorList>
    </citation>
    <scope>NUCLEOTIDE SEQUENCE [LARGE SCALE GENOMIC DNA]</scope>
    <source>
        <strain evidence="1 2">DSM 3751</strain>
    </source>
</reference>
<name>L9YUW0_9EURY</name>
<protein>
    <submittedName>
        <fullName evidence="1">Uncharacterized protein</fullName>
    </submittedName>
</protein>
<accession>L9YUW0</accession>
<gene>
    <name evidence="1" type="ORF">C487_10917</name>
</gene>
<sequence length="63" mass="6698">MAHDVEILVGLLRDDLEFRAVVDRLLLGDEVAVEFAGDGIAAEAGADLVGAVLDRGVRVDFEC</sequence>
<evidence type="ECO:0000313" key="1">
    <source>
        <dbReference type="EMBL" id="ELY76688.1"/>
    </source>
</evidence>
<dbReference type="Proteomes" id="UP000011618">
    <property type="component" value="Unassembled WGS sequence"/>
</dbReference>